<dbReference type="EMBL" id="JATAAI010000015">
    <property type="protein sequence ID" value="KAK1740486.1"/>
    <property type="molecule type" value="Genomic_DNA"/>
</dbReference>
<feature type="region of interest" description="Disordered" evidence="1">
    <location>
        <begin position="468"/>
        <end position="509"/>
    </location>
</feature>
<protein>
    <submittedName>
        <fullName evidence="2">Uncharacterized protein</fullName>
    </submittedName>
</protein>
<evidence type="ECO:0000256" key="1">
    <source>
        <dbReference type="SAM" id="MobiDB-lite"/>
    </source>
</evidence>
<evidence type="ECO:0000313" key="3">
    <source>
        <dbReference type="Proteomes" id="UP001224775"/>
    </source>
</evidence>
<dbReference type="AlphaFoldDB" id="A0AAD9DAN3"/>
<organism evidence="2 3">
    <name type="scientific">Skeletonema marinoi</name>
    <dbReference type="NCBI Taxonomy" id="267567"/>
    <lineage>
        <taxon>Eukaryota</taxon>
        <taxon>Sar</taxon>
        <taxon>Stramenopiles</taxon>
        <taxon>Ochrophyta</taxon>
        <taxon>Bacillariophyta</taxon>
        <taxon>Coscinodiscophyceae</taxon>
        <taxon>Thalassiosirophycidae</taxon>
        <taxon>Thalassiosirales</taxon>
        <taxon>Skeletonemataceae</taxon>
        <taxon>Skeletonema</taxon>
        <taxon>Skeletonema marinoi-dohrnii complex</taxon>
    </lineage>
</organism>
<proteinExistence type="predicted"/>
<dbReference type="Proteomes" id="UP001224775">
    <property type="component" value="Unassembled WGS sequence"/>
</dbReference>
<reference evidence="2" key="1">
    <citation type="submission" date="2023-06" db="EMBL/GenBank/DDBJ databases">
        <title>Survivors Of The Sea: Transcriptome response of Skeletonema marinoi to long-term dormancy.</title>
        <authorList>
            <person name="Pinder M.I.M."/>
            <person name="Kourtchenko O."/>
            <person name="Robertson E.K."/>
            <person name="Larsson T."/>
            <person name="Maumus F."/>
            <person name="Osuna-Cruz C.M."/>
            <person name="Vancaester E."/>
            <person name="Stenow R."/>
            <person name="Vandepoele K."/>
            <person name="Ploug H."/>
            <person name="Bruchert V."/>
            <person name="Godhe A."/>
            <person name="Topel M."/>
        </authorList>
    </citation>
    <scope>NUCLEOTIDE SEQUENCE</scope>
    <source>
        <strain evidence="2">R05AC</strain>
    </source>
</reference>
<name>A0AAD9DAN3_9STRA</name>
<sequence length="751" mass="82500">MTMTMFLLSARRSIASGVAYGSKIGSLSRSSLPSQLCCRAFSSTSILHNVDNTSHHQHAPQRQKLHIGFASLSNTLPFEAPSNTINVKVGDKELDPRASIMLTALRGGVSSFDCPAPPLIEKNIQSSCKDGTMCWMANRQTELNIGNAFDQAWEALLEEDDGEALNVTTGEGSAATITCRLGYRAAVVLSEKDANDAKDDTAINDCQEREGKFHGDTRVNVLFAGKAADVDNEDNSSSQPAVVLVHNLSQEYVLHSLRTSPLFEKYKDTATNEDKRVSLISLAHNPETQIAAYLMNNHHQESKTQLLQNARVYMKEALKAAFIGYEIAVTEGLIDGYGVDSNGLSLQPNHDMHLSWRDILECSVDAYLEVHGSENSNERTSSLKTIRLPGNVLETRGLEVANEICSFFGTCGNYGEGNNSSEEGLPTFTEDQSDPLVQQRQKLRKMRYILPSSVEVYVTRPLTAYPHGGTGWDQSSPGLSESGGGISAPPAFLNGDNGSSTESDGKKIDAKHPVRILDYQVESGPIGQPGELSWTNLHYKEYGPRPSAYQPILNAVLSHFDADAILEASLERELTVEERETLEGCKLIRDMVHDLDASLDTMKSFAAYEEYLVNVAVPLIYGSFEELDEESAGMLQLFFRVHGMAVRMVVSRWTREMLMGGWTSIDPVDEQKISTTIELDKDQEEKMVKIRQILGFGELKGGYNIPDSTTLQEFALKNLLDENAVKGVVVGCSRPEHVLEAVRAADTSNSV</sequence>
<comment type="caution">
    <text evidence="2">The sequence shown here is derived from an EMBL/GenBank/DDBJ whole genome shotgun (WGS) entry which is preliminary data.</text>
</comment>
<keyword evidence="3" id="KW-1185">Reference proteome</keyword>
<accession>A0AAD9DAN3</accession>
<evidence type="ECO:0000313" key="2">
    <source>
        <dbReference type="EMBL" id="KAK1740486.1"/>
    </source>
</evidence>
<gene>
    <name evidence="2" type="ORF">QTG54_008581</name>
</gene>